<evidence type="ECO:0000313" key="1">
    <source>
        <dbReference type="EMBL" id="GMF35137.1"/>
    </source>
</evidence>
<comment type="caution">
    <text evidence="1">The sequence shown here is derived from an EMBL/GenBank/DDBJ whole genome shotgun (WGS) entry which is preliminary data.</text>
</comment>
<dbReference type="EMBL" id="BSXT01000851">
    <property type="protein sequence ID" value="GMF35137.1"/>
    <property type="molecule type" value="Genomic_DNA"/>
</dbReference>
<accession>A0A9W7CR08</accession>
<dbReference type="Proteomes" id="UP001165121">
    <property type="component" value="Unassembled WGS sequence"/>
</dbReference>
<evidence type="ECO:0000313" key="2">
    <source>
        <dbReference type="Proteomes" id="UP001165121"/>
    </source>
</evidence>
<reference evidence="1" key="1">
    <citation type="submission" date="2023-04" db="EMBL/GenBank/DDBJ databases">
        <title>Phytophthora fragariaefolia NBRC 109709.</title>
        <authorList>
            <person name="Ichikawa N."/>
            <person name="Sato H."/>
            <person name="Tonouchi N."/>
        </authorList>
    </citation>
    <scope>NUCLEOTIDE SEQUENCE</scope>
    <source>
        <strain evidence="1">NBRC 109709</strain>
    </source>
</reference>
<proteinExistence type="predicted"/>
<dbReference type="AlphaFoldDB" id="A0A9W7CR08"/>
<organism evidence="1 2">
    <name type="scientific">Phytophthora fragariaefolia</name>
    <dbReference type="NCBI Taxonomy" id="1490495"/>
    <lineage>
        <taxon>Eukaryota</taxon>
        <taxon>Sar</taxon>
        <taxon>Stramenopiles</taxon>
        <taxon>Oomycota</taxon>
        <taxon>Peronosporomycetes</taxon>
        <taxon>Peronosporales</taxon>
        <taxon>Peronosporaceae</taxon>
        <taxon>Phytophthora</taxon>
    </lineage>
</organism>
<sequence>MSQVSTSRVPERVVEGFNAARRSQQAGSVAVSQRSDIDVTTTLAASVGVTQAVASTDPEPKVSPLQLAPTTRCPTRPPLIPDLYIDTLVAFSPAKEGWMTRKTHKYVLEMLISLGACVGS</sequence>
<dbReference type="OrthoDB" id="146490at2759"/>
<keyword evidence="2" id="KW-1185">Reference proteome</keyword>
<name>A0A9W7CR08_9STRA</name>
<gene>
    <name evidence="1" type="ORF">Pfra01_000923000</name>
</gene>
<protein>
    <submittedName>
        <fullName evidence="1">Unnamed protein product</fullName>
    </submittedName>
</protein>